<evidence type="ECO:0000313" key="6">
    <source>
        <dbReference type="Proteomes" id="UP000073604"/>
    </source>
</evidence>
<evidence type="ECO:0000313" key="5">
    <source>
        <dbReference type="EMBL" id="AMQ18853.1"/>
    </source>
</evidence>
<dbReference type="Pfam" id="PF00535">
    <property type="entry name" value="Glycos_transf_2"/>
    <property type="match status" value="2"/>
</dbReference>
<comment type="similarity">
    <text evidence="1">Belongs to the glycosyltransferase 2 family.</text>
</comment>
<dbReference type="EMBL" id="CP014750">
    <property type="protein sequence ID" value="AMQ18853.1"/>
    <property type="molecule type" value="Genomic_DNA"/>
</dbReference>
<dbReference type="InterPro" id="IPR029044">
    <property type="entry name" value="Nucleotide-diphossugar_trans"/>
</dbReference>
<protein>
    <submittedName>
        <fullName evidence="5">Family 2 glycosyl transferase</fullName>
    </submittedName>
</protein>
<dbReference type="AlphaFoldDB" id="A0A142CVQ1"/>
<name>A0A142CVQ1_9EURY</name>
<dbReference type="RefSeq" id="WP_062389530.1">
    <property type="nucleotide sequence ID" value="NZ_CP014750.1"/>
</dbReference>
<gene>
    <name evidence="5" type="ORF">A0127_06535</name>
</gene>
<accession>A0A142CVQ1</accession>
<dbReference type="CDD" id="cd04185">
    <property type="entry name" value="GT_2_like_b"/>
    <property type="match status" value="1"/>
</dbReference>
<keyword evidence="3 5" id="KW-0808">Transferase</keyword>
<feature type="domain" description="Glycosyltransferase 2-like" evidence="4">
    <location>
        <begin position="8"/>
        <end position="53"/>
    </location>
</feature>
<dbReference type="GeneID" id="27140189"/>
<dbReference type="SUPFAM" id="SSF53448">
    <property type="entry name" value="Nucleotide-diphospho-sugar transferases"/>
    <property type="match status" value="1"/>
</dbReference>
<feature type="domain" description="Glycosyltransferase 2-like" evidence="4">
    <location>
        <begin position="80"/>
        <end position="208"/>
    </location>
</feature>
<keyword evidence="2" id="KW-0328">Glycosyltransferase</keyword>
<evidence type="ECO:0000256" key="2">
    <source>
        <dbReference type="ARBA" id="ARBA00022676"/>
    </source>
</evidence>
<evidence type="ECO:0000259" key="4">
    <source>
        <dbReference type="Pfam" id="PF00535"/>
    </source>
</evidence>
<dbReference type="KEGG" id="tpep:A0127_06535"/>
<dbReference type="PANTHER" id="PTHR43179">
    <property type="entry name" value="RHAMNOSYLTRANSFERASE WBBL"/>
    <property type="match status" value="1"/>
</dbReference>
<sequence length="352" mass="41229">MKEDTVCAVVVTYNRKELLLECLEALRRQTRPIDAIYLIDNSSTDGTPEFLLEKGYIKELPPPKLLKPWEKIFIIHDAMSEKRIKFHYVRMPKNVGGAGGFYEGVKRAYSMGYTWLWLMDDDAEPAPNALEKLLEALDSLNLEEISAIASSVVEYNKINLYTRGYLDFDNPFPLIQKPAPYEVYKHKVSEIDFASFVGILIHRDAISKIGFPKKEFFIYHDDVEYCIRLKQVGKIYLVPGSVIKHKGALKKQELPTRKFFGKMFYRIPYRELWRTYYGIRNLTYLGKIYSNSKFKFIIRLLKKYLLSLVSIILFDDHKITRIYFISSAYLDGLMEIFDNKKPKRILYGRESQ</sequence>
<dbReference type="PANTHER" id="PTHR43179:SF12">
    <property type="entry name" value="GALACTOFURANOSYLTRANSFERASE GLFT2"/>
    <property type="match status" value="1"/>
</dbReference>
<dbReference type="OrthoDB" id="46222at2157"/>
<dbReference type="Gene3D" id="3.90.550.10">
    <property type="entry name" value="Spore Coat Polysaccharide Biosynthesis Protein SpsA, Chain A"/>
    <property type="match status" value="1"/>
</dbReference>
<dbReference type="Proteomes" id="UP000073604">
    <property type="component" value="Chromosome"/>
</dbReference>
<keyword evidence="6" id="KW-1185">Reference proteome</keyword>
<evidence type="ECO:0000256" key="3">
    <source>
        <dbReference type="ARBA" id="ARBA00022679"/>
    </source>
</evidence>
<dbReference type="STRING" id="53952.A0127_06535"/>
<organism evidence="5 6">
    <name type="scientific">Thermococcus peptonophilus</name>
    <dbReference type="NCBI Taxonomy" id="53952"/>
    <lineage>
        <taxon>Archaea</taxon>
        <taxon>Methanobacteriati</taxon>
        <taxon>Methanobacteriota</taxon>
        <taxon>Thermococci</taxon>
        <taxon>Thermococcales</taxon>
        <taxon>Thermococcaceae</taxon>
        <taxon>Thermococcus</taxon>
    </lineage>
</organism>
<dbReference type="GO" id="GO:0016757">
    <property type="term" value="F:glycosyltransferase activity"/>
    <property type="evidence" value="ECO:0007669"/>
    <property type="project" value="UniProtKB-KW"/>
</dbReference>
<reference evidence="6" key="1">
    <citation type="submission" date="2016-03" db="EMBL/GenBank/DDBJ databases">
        <authorList>
            <person name="Oger P.M."/>
        </authorList>
    </citation>
    <scope>NUCLEOTIDE SEQUENCE [LARGE SCALE GENOMIC DNA]</scope>
    <source>
        <strain evidence="6">OG-1</strain>
    </source>
</reference>
<proteinExistence type="inferred from homology"/>
<evidence type="ECO:0000256" key="1">
    <source>
        <dbReference type="ARBA" id="ARBA00006739"/>
    </source>
</evidence>
<dbReference type="InterPro" id="IPR001173">
    <property type="entry name" value="Glyco_trans_2-like"/>
</dbReference>